<protein>
    <submittedName>
        <fullName evidence="2">Uncharacterized protein</fullName>
    </submittedName>
</protein>
<proteinExistence type="predicted"/>
<dbReference type="EMBL" id="JATAAI010000003">
    <property type="protein sequence ID" value="KAK1747278.1"/>
    <property type="molecule type" value="Genomic_DNA"/>
</dbReference>
<organism evidence="2 3">
    <name type="scientific">Skeletonema marinoi</name>
    <dbReference type="NCBI Taxonomy" id="267567"/>
    <lineage>
        <taxon>Eukaryota</taxon>
        <taxon>Sar</taxon>
        <taxon>Stramenopiles</taxon>
        <taxon>Ochrophyta</taxon>
        <taxon>Bacillariophyta</taxon>
        <taxon>Coscinodiscophyceae</taxon>
        <taxon>Thalassiosirophycidae</taxon>
        <taxon>Thalassiosirales</taxon>
        <taxon>Skeletonemataceae</taxon>
        <taxon>Skeletonema</taxon>
        <taxon>Skeletonema marinoi-dohrnii complex</taxon>
    </lineage>
</organism>
<evidence type="ECO:0000313" key="2">
    <source>
        <dbReference type="EMBL" id="KAK1747278.1"/>
    </source>
</evidence>
<dbReference type="Proteomes" id="UP001224775">
    <property type="component" value="Unassembled WGS sequence"/>
</dbReference>
<dbReference type="AlphaFoldDB" id="A0AAD8YJ54"/>
<reference evidence="2" key="1">
    <citation type="submission" date="2023-06" db="EMBL/GenBank/DDBJ databases">
        <title>Survivors Of The Sea: Transcriptome response of Skeletonema marinoi to long-term dormancy.</title>
        <authorList>
            <person name="Pinder M.I.M."/>
            <person name="Kourtchenko O."/>
            <person name="Robertson E.K."/>
            <person name="Larsson T."/>
            <person name="Maumus F."/>
            <person name="Osuna-Cruz C.M."/>
            <person name="Vancaester E."/>
            <person name="Stenow R."/>
            <person name="Vandepoele K."/>
            <person name="Ploug H."/>
            <person name="Bruchert V."/>
            <person name="Godhe A."/>
            <person name="Topel M."/>
        </authorList>
    </citation>
    <scope>NUCLEOTIDE SEQUENCE</scope>
    <source>
        <strain evidence="2">R05AC</strain>
    </source>
</reference>
<evidence type="ECO:0000256" key="1">
    <source>
        <dbReference type="SAM" id="MobiDB-lite"/>
    </source>
</evidence>
<name>A0AAD8YJ54_9STRA</name>
<sequence length="430" mass="47016">MISFIPSDSLQISSTLALTALISRSSLLGQATAAFTTAASATTTLMRTPPKSFAIMSSNTAAFDEPAIKKALSLLNSVYGPINDNLTNFPLPMPPDEAGLCYDGYQRRYLWTDAFGVLAYTSIAEMHEINDDKDKANTYRRACDKLIQTVHVCLGSPRSNDKDDAMKNDPSSPTGHVGLRIGKLDSRKITDYGMEFDGQYWHYIDKWLLALARSGHVNEGIHVAKNCFPAFFDEGHGGIRWKLSVDSTAPPSLRRAGPSDDTLVALIVFSILEADRVRSDDDNSDDAPSLSNEIQILKSALIGYKPRVTNDPLGWGLEAMYDQYLTGRPRTRMLASIHESESALHPSHLSLPFRLCGAMIVIGARVAGEEVAPKAKVDRLVEMALKYEENIMEHGNEEHSSINRVMLAVCLLCPGAVGKRAGDPTISLNA</sequence>
<gene>
    <name evidence="2" type="ORF">QTG54_002622</name>
</gene>
<accession>A0AAD8YJ54</accession>
<comment type="caution">
    <text evidence="2">The sequence shown here is derived from an EMBL/GenBank/DDBJ whole genome shotgun (WGS) entry which is preliminary data.</text>
</comment>
<keyword evidence="3" id="KW-1185">Reference proteome</keyword>
<evidence type="ECO:0000313" key="3">
    <source>
        <dbReference type="Proteomes" id="UP001224775"/>
    </source>
</evidence>
<feature type="region of interest" description="Disordered" evidence="1">
    <location>
        <begin position="158"/>
        <end position="177"/>
    </location>
</feature>